<evidence type="ECO:0000313" key="1">
    <source>
        <dbReference type="EMBL" id="NBC69457.1"/>
    </source>
</evidence>
<dbReference type="AlphaFoldDB" id="A0A7X4YN55"/>
<organism evidence="1 2">
    <name type="scientific">Paenibacillus sacheonensis</name>
    <dbReference type="NCBI Taxonomy" id="742054"/>
    <lineage>
        <taxon>Bacteria</taxon>
        <taxon>Bacillati</taxon>
        <taxon>Bacillota</taxon>
        <taxon>Bacilli</taxon>
        <taxon>Bacillales</taxon>
        <taxon>Paenibacillaceae</taxon>
        <taxon>Paenibacillus</taxon>
    </lineage>
</organism>
<dbReference type="OrthoDB" id="2627978at2"/>
<comment type="caution">
    <text evidence="1">The sequence shown here is derived from an EMBL/GenBank/DDBJ whole genome shotgun (WGS) entry which is preliminary data.</text>
</comment>
<accession>A0A7X4YN55</accession>
<sequence>MMTIHATFQDGDRAREAQHKLQFLRVDQIDEGTDGSSWSATVGEELVERAIRLVHQTGGTVEL</sequence>
<name>A0A7X4YN55_9BACL</name>
<gene>
    <name evidence="1" type="ORF">GT003_10685</name>
</gene>
<protein>
    <submittedName>
        <fullName evidence="1">Uncharacterized protein</fullName>
    </submittedName>
</protein>
<keyword evidence="2" id="KW-1185">Reference proteome</keyword>
<reference evidence="1 2" key="1">
    <citation type="submission" date="2020-01" db="EMBL/GenBank/DDBJ databases">
        <title>Paenibacillus soybeanensis sp. nov. isolated from the nodules of soybean (Glycine max(L.) Merr).</title>
        <authorList>
            <person name="Wang H."/>
        </authorList>
    </citation>
    <scope>NUCLEOTIDE SEQUENCE [LARGE SCALE GENOMIC DNA]</scope>
    <source>
        <strain evidence="1 2">DSM 23054</strain>
    </source>
</reference>
<evidence type="ECO:0000313" key="2">
    <source>
        <dbReference type="Proteomes" id="UP000558113"/>
    </source>
</evidence>
<proteinExistence type="predicted"/>
<dbReference type="EMBL" id="JAAAMU010000005">
    <property type="protein sequence ID" value="NBC69457.1"/>
    <property type="molecule type" value="Genomic_DNA"/>
</dbReference>
<dbReference type="RefSeq" id="WP_161697367.1">
    <property type="nucleotide sequence ID" value="NZ_JAAAMU010000005.1"/>
</dbReference>
<dbReference type="Proteomes" id="UP000558113">
    <property type="component" value="Unassembled WGS sequence"/>
</dbReference>